<name>A0ACB9A2N8_9ASTR</name>
<organism evidence="1 2">
    <name type="scientific">Smallanthus sonchifolius</name>
    <dbReference type="NCBI Taxonomy" id="185202"/>
    <lineage>
        <taxon>Eukaryota</taxon>
        <taxon>Viridiplantae</taxon>
        <taxon>Streptophyta</taxon>
        <taxon>Embryophyta</taxon>
        <taxon>Tracheophyta</taxon>
        <taxon>Spermatophyta</taxon>
        <taxon>Magnoliopsida</taxon>
        <taxon>eudicotyledons</taxon>
        <taxon>Gunneridae</taxon>
        <taxon>Pentapetalae</taxon>
        <taxon>asterids</taxon>
        <taxon>campanulids</taxon>
        <taxon>Asterales</taxon>
        <taxon>Asteraceae</taxon>
        <taxon>Asteroideae</taxon>
        <taxon>Heliantheae alliance</taxon>
        <taxon>Millerieae</taxon>
        <taxon>Smallanthus</taxon>
    </lineage>
</organism>
<dbReference type="EMBL" id="CM042042">
    <property type="protein sequence ID" value="KAI3704097.1"/>
    <property type="molecule type" value="Genomic_DNA"/>
</dbReference>
<keyword evidence="2" id="KW-1185">Reference proteome</keyword>
<evidence type="ECO:0000313" key="2">
    <source>
        <dbReference type="Proteomes" id="UP001056120"/>
    </source>
</evidence>
<gene>
    <name evidence="1" type="ORF">L1987_74310</name>
</gene>
<reference evidence="1 2" key="2">
    <citation type="journal article" date="2022" name="Mol. Ecol. Resour.">
        <title>The genomes of chicory, endive, great burdock and yacon provide insights into Asteraceae paleo-polyploidization history and plant inulin production.</title>
        <authorList>
            <person name="Fan W."/>
            <person name="Wang S."/>
            <person name="Wang H."/>
            <person name="Wang A."/>
            <person name="Jiang F."/>
            <person name="Liu H."/>
            <person name="Zhao H."/>
            <person name="Xu D."/>
            <person name="Zhang Y."/>
        </authorList>
    </citation>
    <scope>NUCLEOTIDE SEQUENCE [LARGE SCALE GENOMIC DNA]</scope>
    <source>
        <strain evidence="2">cv. Yunnan</strain>
        <tissue evidence="1">Leaves</tissue>
    </source>
</reference>
<sequence length="72" mass="8256">MSAAEQIFSVGGKRMRPILVFLVSRATLGLTYLEELTREHRRLVEIIDMIHTASLIHDNVLDEGDMRRGKTF</sequence>
<reference evidence="2" key="1">
    <citation type="journal article" date="2022" name="Mol. Ecol. Resour.">
        <title>The genomes of chicory, endive, great burdock and yacon provide insights into Asteraceae palaeo-polyploidization history and plant inulin production.</title>
        <authorList>
            <person name="Fan W."/>
            <person name="Wang S."/>
            <person name="Wang H."/>
            <person name="Wang A."/>
            <person name="Jiang F."/>
            <person name="Liu H."/>
            <person name="Zhao H."/>
            <person name="Xu D."/>
            <person name="Zhang Y."/>
        </authorList>
    </citation>
    <scope>NUCLEOTIDE SEQUENCE [LARGE SCALE GENOMIC DNA]</scope>
    <source>
        <strain evidence="2">cv. Yunnan</strain>
    </source>
</reference>
<protein>
    <submittedName>
        <fullName evidence="1">Uncharacterized protein</fullName>
    </submittedName>
</protein>
<comment type="caution">
    <text evidence="1">The sequence shown here is derived from an EMBL/GenBank/DDBJ whole genome shotgun (WGS) entry which is preliminary data.</text>
</comment>
<dbReference type="Proteomes" id="UP001056120">
    <property type="component" value="Linkage Group LG25"/>
</dbReference>
<accession>A0ACB9A2N8</accession>
<proteinExistence type="predicted"/>
<evidence type="ECO:0000313" key="1">
    <source>
        <dbReference type="EMBL" id="KAI3704097.1"/>
    </source>
</evidence>